<keyword evidence="2" id="KW-0460">Magnesium</keyword>
<keyword evidence="2" id="KW-0479">Metal-binding</keyword>
<comment type="cofactor">
    <cofactor evidence="2">
        <name>Zn(2+)</name>
        <dbReference type="ChEBI" id="CHEBI:29105"/>
    </cofactor>
    <text evidence="2">Binds 2 Zn(2+) ions.</text>
</comment>
<feature type="binding site" evidence="2">
    <location>
        <position position="126"/>
    </location>
    <ligand>
        <name>Zn(2+)</name>
        <dbReference type="ChEBI" id="CHEBI:29105"/>
        <label>2</label>
    </ligand>
</feature>
<dbReference type="Gene3D" id="3.40.720.10">
    <property type="entry name" value="Alkaline Phosphatase, subunit A"/>
    <property type="match status" value="1"/>
</dbReference>
<dbReference type="CDD" id="cd16012">
    <property type="entry name" value="ALP"/>
    <property type="match status" value="1"/>
</dbReference>
<comment type="cofactor">
    <cofactor evidence="2">
        <name>Mg(2+)</name>
        <dbReference type="ChEBI" id="CHEBI:18420"/>
    </cofactor>
    <text evidence="2">Binds 1 Mg(2+) ion.</text>
</comment>
<feature type="binding site" evidence="2">
    <location>
        <position position="423"/>
    </location>
    <ligand>
        <name>Zn(2+)</name>
        <dbReference type="ChEBI" id="CHEBI:29105"/>
        <label>2</label>
    </ligand>
</feature>
<dbReference type="AlphaFoldDB" id="A0A1U7NRY1"/>
<feature type="binding site" evidence="2">
    <location>
        <position position="376"/>
    </location>
    <ligand>
        <name>Mg(2+)</name>
        <dbReference type="ChEBI" id="CHEBI:18420"/>
    </ligand>
</feature>
<dbReference type="Proteomes" id="UP000186607">
    <property type="component" value="Unassembled WGS sequence"/>
</dbReference>
<feature type="binding site" evidence="2">
    <location>
        <position position="237"/>
    </location>
    <ligand>
        <name>Mg(2+)</name>
        <dbReference type="ChEBI" id="CHEBI:18420"/>
    </ligand>
</feature>
<evidence type="ECO:0000313" key="6">
    <source>
        <dbReference type="Proteomes" id="UP000186607"/>
    </source>
</evidence>
<feature type="binding site" evidence="2">
    <location>
        <position position="239"/>
    </location>
    <ligand>
        <name>Mg(2+)</name>
        <dbReference type="ChEBI" id="CHEBI:18420"/>
    </ligand>
</feature>
<dbReference type="PANTHER" id="PTHR11596:SF72">
    <property type="entry name" value="ALKALINE PHOSPHATASE"/>
    <property type="match status" value="1"/>
</dbReference>
<dbReference type="STRING" id="249408.BOO71_0014164"/>
<dbReference type="GO" id="GO:0046872">
    <property type="term" value="F:metal ion binding"/>
    <property type="evidence" value="ECO:0007669"/>
    <property type="project" value="UniProtKB-KW"/>
</dbReference>
<reference evidence="5 6" key="1">
    <citation type="submission" date="2017-01" db="EMBL/GenBank/DDBJ databases">
        <title>Genome Analysis of Deinococcus marmoris KOPRI26562.</title>
        <authorList>
            <person name="Kim J.H."/>
            <person name="Oh H.-M."/>
        </authorList>
    </citation>
    <scope>NUCLEOTIDE SEQUENCE [LARGE SCALE GENOMIC DNA]</scope>
    <source>
        <strain evidence="5 6">KOPRI26562</strain>
    </source>
</reference>
<evidence type="ECO:0000256" key="2">
    <source>
        <dbReference type="PIRSR" id="PIRSR601952-2"/>
    </source>
</evidence>
<dbReference type="InterPro" id="IPR001952">
    <property type="entry name" value="Alkaline_phosphatase"/>
</dbReference>
<gene>
    <name evidence="5" type="ORF">BOO71_0014164</name>
</gene>
<dbReference type="GO" id="GO:0004035">
    <property type="term" value="F:alkaline phosphatase activity"/>
    <property type="evidence" value="ECO:0007669"/>
    <property type="project" value="TreeGrafter"/>
</dbReference>
<comment type="caution">
    <text evidence="5">The sequence shown here is derived from an EMBL/GenBank/DDBJ whole genome shotgun (WGS) entry which is preliminary data.</text>
</comment>
<sequence length="579" mass="62276">MPKFFLMTALLFSGAASAATFQVYPYNGAKLLAGQKFDLRIEAEGVKGFKDAAVTLDGQVVSGLTRTTTKADSVEWTLRGQSLNTGTHELVVNFTDDNGPATKSVRWYATPPVTGKAKNVILFIGDGMGWNTVEAAQLIAHPYNPGSGLPTGKLEMMSGLSGMASITTSSFDSALADSANTASSIATGQKVLVNALNVYPDNTEDTLDNPRIETITEILRRTTGKSIGIVSDAFGTDATPAAFSAHTRRRGDYSAIADQYFQGGVKPDVLLIGGSRDFIPSTAPGSRRKDTTDWITGSQKLGYGFVSSRTELLAANSDKLFGLFNIDNIPSYLDRAQYKGEETVKNFPDMPYLWDSTRKAIETLDKNPNGFFLMVESGMIDKYEHPLDWQRGVWNVMELDRAVAYAKEYAKTHPDTLVLVTADHAHSISTYGGYDATQGPGKREAVGVYQDAGFPTYAQKDANGIPTPDSPRTYAVGFAALPDYCETYLGRKVFQDPTVSNGKTGAEAGYVPNPKVCAEGSVLRTGNLPPSANQGVHTADPVPLFAFGAGAENFFGTMDQTDIFFSISRALGVDATKNK</sequence>
<keyword evidence="6" id="KW-1185">Reference proteome</keyword>
<evidence type="ECO:0000313" key="5">
    <source>
        <dbReference type="EMBL" id="OLV15679.1"/>
    </source>
</evidence>
<keyword evidence="2" id="KW-0862">Zinc</keyword>
<organism evidence="5 6">
    <name type="scientific">Deinococcus marmoris</name>
    <dbReference type="NCBI Taxonomy" id="249408"/>
    <lineage>
        <taxon>Bacteria</taxon>
        <taxon>Thermotogati</taxon>
        <taxon>Deinococcota</taxon>
        <taxon>Deinococci</taxon>
        <taxon>Deinococcales</taxon>
        <taxon>Deinococcaceae</taxon>
        <taxon>Deinococcus</taxon>
    </lineage>
</organism>
<feature type="binding site" evidence="2">
    <location>
        <position position="381"/>
    </location>
    <ligand>
        <name>Zn(2+)</name>
        <dbReference type="ChEBI" id="CHEBI:29105"/>
        <label>2</label>
    </ligand>
</feature>
<dbReference type="SUPFAM" id="SSF53649">
    <property type="entry name" value="Alkaline phosphatase-like"/>
    <property type="match status" value="1"/>
</dbReference>
<dbReference type="PRINTS" id="PR00113">
    <property type="entry name" value="ALKPHPHTASE"/>
</dbReference>
<dbReference type="PANTHER" id="PTHR11596">
    <property type="entry name" value="ALKALINE PHOSPHATASE"/>
    <property type="match status" value="1"/>
</dbReference>
<feature type="binding site" evidence="2">
    <location>
        <position position="424"/>
    </location>
    <ligand>
        <name>Zn(2+)</name>
        <dbReference type="ChEBI" id="CHEBI:29105"/>
        <label>2</label>
    </ligand>
</feature>
<dbReference type="OrthoDB" id="9794455at2"/>
<accession>A0A1U7NRY1</accession>
<evidence type="ECO:0000256" key="1">
    <source>
        <dbReference type="PIRSR" id="PIRSR601952-1"/>
    </source>
</evidence>
<feature type="binding site" evidence="2">
    <location>
        <position position="385"/>
    </location>
    <ligand>
        <name>Zn(2+)</name>
        <dbReference type="ChEBI" id="CHEBI:29105"/>
        <label>2</label>
    </ligand>
</feature>
<dbReference type="Pfam" id="PF00245">
    <property type="entry name" value="Alk_phosphatase"/>
    <property type="match status" value="1"/>
</dbReference>
<feature type="binding site" evidence="2">
    <location>
        <position position="537"/>
    </location>
    <ligand>
        <name>Zn(2+)</name>
        <dbReference type="ChEBI" id="CHEBI:29105"/>
        <label>2</label>
    </ligand>
</feature>
<feature type="binding site" evidence="2">
    <location>
        <position position="126"/>
    </location>
    <ligand>
        <name>Mg(2+)</name>
        <dbReference type="ChEBI" id="CHEBI:18420"/>
    </ligand>
</feature>
<evidence type="ECO:0000256" key="4">
    <source>
        <dbReference type="SAM" id="SignalP"/>
    </source>
</evidence>
<dbReference type="InterPro" id="IPR017850">
    <property type="entry name" value="Alkaline_phosphatase_core_sf"/>
</dbReference>
<dbReference type="SMART" id="SM00098">
    <property type="entry name" value="alkPPc"/>
    <property type="match status" value="1"/>
</dbReference>
<proteinExistence type="inferred from homology"/>
<evidence type="ECO:0000256" key="3">
    <source>
        <dbReference type="RuleBase" id="RU003946"/>
    </source>
</evidence>
<feature type="chain" id="PRO_5012911250" evidence="4">
    <location>
        <begin position="19"/>
        <end position="579"/>
    </location>
</feature>
<dbReference type="EMBL" id="MSTI01000167">
    <property type="protein sequence ID" value="OLV15679.1"/>
    <property type="molecule type" value="Genomic_DNA"/>
</dbReference>
<protein>
    <submittedName>
        <fullName evidence="5">Alkaline phosphatase</fullName>
    </submittedName>
</protein>
<feature type="active site" description="Phosphoserine intermediate" evidence="1">
    <location>
        <position position="178"/>
    </location>
</feature>
<name>A0A1U7NRY1_9DEIO</name>
<feature type="signal peptide" evidence="4">
    <location>
        <begin position="1"/>
        <end position="18"/>
    </location>
</feature>
<keyword evidence="4" id="KW-0732">Signal</keyword>
<comment type="similarity">
    <text evidence="3">Belongs to the alkaline phosphatase family.</text>
</comment>